<dbReference type="SUPFAM" id="SSF49299">
    <property type="entry name" value="PKD domain"/>
    <property type="match status" value="1"/>
</dbReference>
<evidence type="ECO:0000313" key="5">
    <source>
        <dbReference type="EMBL" id="TSJ81698.1"/>
    </source>
</evidence>
<reference evidence="5 6" key="2">
    <citation type="submission" date="2019-07" db="EMBL/GenBank/DDBJ databases">
        <title>Algibacter marinivivus sp. nov., isolated from the surface of a marine red alga.</title>
        <authorList>
            <person name="Zhong X."/>
            <person name="Xu W."/>
            <person name="Zhang Y."/>
            <person name="Zhang Q."/>
            <person name="Du Z."/>
        </authorList>
    </citation>
    <scope>NUCLEOTIDE SEQUENCE [LARGE SCALE GENOMIC DNA]</scope>
    <source>
        <strain evidence="5 6">RU-4-M-4</strain>
    </source>
</reference>
<dbReference type="RefSeq" id="WP_144114802.1">
    <property type="nucleotide sequence ID" value="NZ_JACHGE010000001.1"/>
</dbReference>
<dbReference type="PROSITE" id="PS51257">
    <property type="entry name" value="PROKAR_LIPOPROTEIN"/>
    <property type="match status" value="1"/>
</dbReference>
<dbReference type="OrthoDB" id="5381604at2"/>
<sequence>MMKIIKNVFNLCLVALIAISCVEDDNTDYVDAIAAPASVSATISVTQDNTGLVTITPLAEGAVSYNVSFGDGSEIEEGITPGNGVDHIYEEGTYEAIITAVGLNGLTTAATQNVVVSFKAPENLMVTIENDAAISKQVNVSATADFVTAFEVYFGEAGKTDPVVMNIDETISYQYEEAGTYTIKVVAMSAAIETVEYSEEFIVTAILQPLTAAPTPNRAQSDVISIYSDSYVNPDPIDYYPNWGQTTTYTQIEVAGNNVIQYGDLTYQGIDFNTVAVDASAMEFIHIDVWTADANFSAKLSPISSGPNEAAYDLALIQDQWTSFDIPISFFTDANPALNFGDIIQFKFDGVPSGGGTIFVDNLYFYKAGTIAPDNLLINGDFENGSDSWLIGVDDNSSAPVVTEGDNTFYSVNVTSAGFPYDVNVSQKVEITQGETYTLTFDAWSDGNRSIVAGIGLSADPWTNTTENVNITTTRTTYSYTFTATDFGAANARVIFDLGAEVGIVNIDNVILSGGEGVVVNLLANPDFENGSDSWLIGVDDNSSAPVVTEGDNTYYSVNVASAGNPYDVNLSQKVQIIQGETYTLTFDAWSDVNRSIIAGIGLSADPWTNTTEDVAITTTRATYTYSFTATEFGDANARVIFDLGAEVGMVNIDDVSLVLE</sequence>
<reference evidence="4" key="3">
    <citation type="submission" date="2019-09" db="EMBL/GenBank/DDBJ databases">
        <authorList>
            <person name="Zhang D.-C."/>
        </authorList>
    </citation>
    <scope>NUCLEOTIDE SEQUENCE</scope>
    <source>
        <strain evidence="4">RU-4-M-4</strain>
    </source>
</reference>
<protein>
    <recommendedName>
        <fullName evidence="3">CBM-cenC domain-containing protein</fullName>
    </recommendedName>
</protein>
<dbReference type="EMBL" id="VMBF01000001">
    <property type="protein sequence ID" value="TSJ81698.1"/>
    <property type="molecule type" value="Genomic_DNA"/>
</dbReference>
<proteinExistence type="predicted"/>
<dbReference type="EMBL" id="VWRS01000001">
    <property type="protein sequence ID" value="KAA5827453.1"/>
    <property type="molecule type" value="Genomic_DNA"/>
</dbReference>
<feature type="domain" description="CBM-cenC" evidence="3">
    <location>
        <begin position="375"/>
        <end position="498"/>
    </location>
</feature>
<dbReference type="Pfam" id="PF02018">
    <property type="entry name" value="CBM_4_9"/>
    <property type="match status" value="2"/>
</dbReference>
<dbReference type="SUPFAM" id="SSF49785">
    <property type="entry name" value="Galactose-binding domain-like"/>
    <property type="match status" value="3"/>
</dbReference>
<dbReference type="InterPro" id="IPR003305">
    <property type="entry name" value="CenC_carb-bd"/>
</dbReference>
<feature type="signal peptide" evidence="2">
    <location>
        <begin position="1"/>
        <end position="20"/>
    </location>
</feature>
<evidence type="ECO:0000256" key="2">
    <source>
        <dbReference type="SAM" id="SignalP"/>
    </source>
</evidence>
<dbReference type="InterPro" id="IPR013783">
    <property type="entry name" value="Ig-like_fold"/>
</dbReference>
<evidence type="ECO:0000313" key="7">
    <source>
        <dbReference type="Proteomes" id="UP000322315"/>
    </source>
</evidence>
<accession>A0A5M7BCP0</accession>
<evidence type="ECO:0000259" key="3">
    <source>
        <dbReference type="Pfam" id="PF02018"/>
    </source>
</evidence>
<comment type="caution">
    <text evidence="4">The sequence shown here is derived from an EMBL/GenBank/DDBJ whole genome shotgun (WGS) entry which is preliminary data.</text>
</comment>
<feature type="chain" id="PRO_5024316399" description="CBM-cenC domain-containing protein" evidence="2">
    <location>
        <begin position="21"/>
        <end position="661"/>
    </location>
</feature>
<dbReference type="Gene3D" id="2.60.120.260">
    <property type="entry name" value="Galactose-binding domain-like"/>
    <property type="match status" value="2"/>
</dbReference>
<gene>
    <name evidence="4" type="ORF">F2B50_01010</name>
    <name evidence="5" type="ORF">FPF71_01010</name>
</gene>
<dbReference type="Gene3D" id="2.60.40.10">
    <property type="entry name" value="Immunoglobulins"/>
    <property type="match status" value="1"/>
</dbReference>
<dbReference type="Proteomes" id="UP000322315">
    <property type="component" value="Unassembled WGS sequence"/>
</dbReference>
<dbReference type="Proteomes" id="UP000315145">
    <property type="component" value="Unassembled WGS sequence"/>
</dbReference>
<name>A0A5M7BCP0_9FLAO</name>
<keyword evidence="6" id="KW-1185">Reference proteome</keyword>
<feature type="domain" description="CBM-cenC" evidence="3">
    <location>
        <begin position="521"/>
        <end position="644"/>
    </location>
</feature>
<reference evidence="4 7" key="1">
    <citation type="journal article" date="2015" name="Int. J. Syst. Evol. Microbiol.">
        <title>Algibacter amylolyticus sp. nov., isolated from intertidal sediment.</title>
        <authorList>
            <person name="Zhang D.C."/>
            <person name="Wu J."/>
            <person name="Neuner K."/>
            <person name="Yao J."/>
            <person name="Margesin R."/>
        </authorList>
    </citation>
    <scope>NUCLEOTIDE SEQUENCE [LARGE SCALE GENOMIC DNA]</scope>
    <source>
        <strain evidence="4 7">RU-4-M-4</strain>
    </source>
</reference>
<dbReference type="AlphaFoldDB" id="A0A5M7BCP0"/>
<dbReference type="GO" id="GO:0016798">
    <property type="term" value="F:hydrolase activity, acting on glycosyl bonds"/>
    <property type="evidence" value="ECO:0007669"/>
    <property type="project" value="InterPro"/>
</dbReference>
<evidence type="ECO:0000313" key="4">
    <source>
        <dbReference type="EMBL" id="KAA5827453.1"/>
    </source>
</evidence>
<keyword evidence="2" id="KW-0732">Signal</keyword>
<evidence type="ECO:0000313" key="6">
    <source>
        <dbReference type="Proteomes" id="UP000315145"/>
    </source>
</evidence>
<dbReference type="Gene3D" id="2.60.120.430">
    <property type="entry name" value="Galactose-binding lectin"/>
    <property type="match status" value="1"/>
</dbReference>
<dbReference type="InterPro" id="IPR035986">
    <property type="entry name" value="PKD_dom_sf"/>
</dbReference>
<organism evidence="4 7">
    <name type="scientific">Algibacter amylolyticus</name>
    <dbReference type="NCBI Taxonomy" id="1608400"/>
    <lineage>
        <taxon>Bacteria</taxon>
        <taxon>Pseudomonadati</taxon>
        <taxon>Bacteroidota</taxon>
        <taxon>Flavobacteriia</taxon>
        <taxon>Flavobacteriales</taxon>
        <taxon>Flavobacteriaceae</taxon>
        <taxon>Algibacter</taxon>
    </lineage>
</organism>
<evidence type="ECO:0000256" key="1">
    <source>
        <dbReference type="ARBA" id="ARBA00022801"/>
    </source>
</evidence>
<dbReference type="InterPro" id="IPR008979">
    <property type="entry name" value="Galactose-bd-like_sf"/>
</dbReference>
<keyword evidence="1" id="KW-0378">Hydrolase</keyword>